<dbReference type="EMBL" id="FNLN01000052">
    <property type="protein sequence ID" value="SDU31885.1"/>
    <property type="molecule type" value="Genomic_DNA"/>
</dbReference>
<evidence type="ECO:0000256" key="4">
    <source>
        <dbReference type="HAMAP-Rule" id="MF_01401"/>
    </source>
</evidence>
<comment type="function">
    <text evidence="4">Has an important function as a repair enzyme for proteins that have been inactivated by oxidation. Catalyzes the reversible oxidation-reduction of methionine sulfoxide in proteins to methionine.</text>
</comment>
<evidence type="ECO:0000259" key="5">
    <source>
        <dbReference type="Pfam" id="PF01625"/>
    </source>
</evidence>
<name>A0A1H2HJ74_9PROT</name>
<organism evidence="6 7">
    <name type="scientific">Nitrosomonas ureae</name>
    <dbReference type="NCBI Taxonomy" id="44577"/>
    <lineage>
        <taxon>Bacteria</taxon>
        <taxon>Pseudomonadati</taxon>
        <taxon>Pseudomonadota</taxon>
        <taxon>Betaproteobacteria</taxon>
        <taxon>Nitrosomonadales</taxon>
        <taxon>Nitrosomonadaceae</taxon>
        <taxon>Nitrosomonas</taxon>
    </lineage>
</organism>
<dbReference type="InterPro" id="IPR002569">
    <property type="entry name" value="Met_Sox_Rdtase_MsrA_dom"/>
</dbReference>
<dbReference type="AlphaFoldDB" id="A0A1H2HJ74"/>
<feature type="domain" description="Peptide methionine sulphoxide reductase MsrA" evidence="5">
    <location>
        <begin position="5"/>
        <end position="151"/>
    </location>
</feature>
<reference evidence="7" key="1">
    <citation type="submission" date="2016-10" db="EMBL/GenBank/DDBJ databases">
        <authorList>
            <person name="Varghese N."/>
            <person name="Submissions S."/>
        </authorList>
    </citation>
    <scope>NUCLEOTIDE SEQUENCE [LARGE SCALE GENOMIC DNA]</scope>
    <source>
        <strain evidence="7">Nm10</strain>
    </source>
</reference>
<dbReference type="RefSeq" id="WP_062559819.1">
    <property type="nucleotide sequence ID" value="NZ_CP013341.1"/>
</dbReference>
<dbReference type="HAMAP" id="MF_01401">
    <property type="entry name" value="MsrA"/>
    <property type="match status" value="1"/>
</dbReference>
<keyword evidence="7" id="KW-1185">Reference proteome</keyword>
<evidence type="ECO:0000313" key="6">
    <source>
        <dbReference type="EMBL" id="SDU31885.1"/>
    </source>
</evidence>
<gene>
    <name evidence="4" type="primary">msrA</name>
    <name evidence="6" type="ORF">SAMN05216406_1525</name>
</gene>
<evidence type="ECO:0000313" key="7">
    <source>
        <dbReference type="Proteomes" id="UP000182882"/>
    </source>
</evidence>
<comment type="similarity">
    <text evidence="4">Belongs to the MsrA Met sulfoxide reductase family.</text>
</comment>
<dbReference type="Proteomes" id="UP000182882">
    <property type="component" value="Unassembled WGS sequence"/>
</dbReference>
<dbReference type="PANTHER" id="PTHR43774">
    <property type="entry name" value="PEPTIDE METHIONINE SULFOXIDE REDUCTASE"/>
    <property type="match status" value="1"/>
</dbReference>
<evidence type="ECO:0000256" key="2">
    <source>
        <dbReference type="ARBA" id="ARBA00047806"/>
    </source>
</evidence>
<dbReference type="GO" id="GO:0008113">
    <property type="term" value="F:peptide-methionine (S)-S-oxide reductase activity"/>
    <property type="evidence" value="ECO:0007669"/>
    <property type="project" value="UniProtKB-UniRule"/>
</dbReference>
<proteinExistence type="inferred from homology"/>
<keyword evidence="1 4" id="KW-0560">Oxidoreductase</keyword>
<accession>A0A1H2HJ74</accession>
<dbReference type="EC" id="1.8.4.11" evidence="4"/>
<evidence type="ECO:0000256" key="3">
    <source>
        <dbReference type="ARBA" id="ARBA00048782"/>
    </source>
</evidence>
<sequence>MSTNKIIFGAGCFWGVEAAFRRNKGVTNVTCGYSGGHTVHPTYAEVCSGTTGHIEVVLVEYDDDEISFEALLNEFWNCHDPTTQDRQGFDIGEQYRSVIFYFTPEQERSARESKDKLEISRRWRDPIVTQILPASQFYDAEEYHQNYFAKRGGVFK</sequence>
<feature type="active site" evidence="4">
    <location>
        <position position="12"/>
    </location>
</feature>
<dbReference type="SUPFAM" id="SSF55068">
    <property type="entry name" value="Peptide methionine sulfoxide reductase"/>
    <property type="match status" value="1"/>
</dbReference>
<dbReference type="GO" id="GO:0033744">
    <property type="term" value="F:L-methionine:thioredoxin-disulfide S-oxidoreductase activity"/>
    <property type="evidence" value="ECO:0007669"/>
    <property type="project" value="RHEA"/>
</dbReference>
<dbReference type="Gene3D" id="3.30.1060.10">
    <property type="entry name" value="Peptide methionine sulphoxide reductase MsrA"/>
    <property type="match status" value="1"/>
</dbReference>
<dbReference type="NCBIfam" id="TIGR00401">
    <property type="entry name" value="msrA"/>
    <property type="match status" value="1"/>
</dbReference>
<dbReference type="Pfam" id="PF01625">
    <property type="entry name" value="PMSR"/>
    <property type="match status" value="1"/>
</dbReference>
<dbReference type="PANTHER" id="PTHR43774:SF1">
    <property type="entry name" value="PEPTIDE METHIONINE SULFOXIDE REDUCTASE MSRA 2"/>
    <property type="match status" value="1"/>
</dbReference>
<dbReference type="InterPro" id="IPR036509">
    <property type="entry name" value="Met_Sox_Rdtase_MsrA_sf"/>
</dbReference>
<comment type="catalytic activity">
    <reaction evidence="3 4">
        <text>[thioredoxin]-disulfide + L-methionine + H2O = L-methionine (S)-S-oxide + [thioredoxin]-dithiol</text>
        <dbReference type="Rhea" id="RHEA:19993"/>
        <dbReference type="Rhea" id="RHEA-COMP:10698"/>
        <dbReference type="Rhea" id="RHEA-COMP:10700"/>
        <dbReference type="ChEBI" id="CHEBI:15377"/>
        <dbReference type="ChEBI" id="CHEBI:29950"/>
        <dbReference type="ChEBI" id="CHEBI:50058"/>
        <dbReference type="ChEBI" id="CHEBI:57844"/>
        <dbReference type="ChEBI" id="CHEBI:58772"/>
        <dbReference type="EC" id="1.8.4.11"/>
    </reaction>
</comment>
<dbReference type="KEGG" id="nur:ATY38_13920"/>
<evidence type="ECO:0000256" key="1">
    <source>
        <dbReference type="ARBA" id="ARBA00023002"/>
    </source>
</evidence>
<comment type="catalytic activity">
    <reaction evidence="2 4">
        <text>L-methionyl-[protein] + [thioredoxin]-disulfide + H2O = L-methionyl-(S)-S-oxide-[protein] + [thioredoxin]-dithiol</text>
        <dbReference type="Rhea" id="RHEA:14217"/>
        <dbReference type="Rhea" id="RHEA-COMP:10698"/>
        <dbReference type="Rhea" id="RHEA-COMP:10700"/>
        <dbReference type="Rhea" id="RHEA-COMP:12313"/>
        <dbReference type="Rhea" id="RHEA-COMP:12315"/>
        <dbReference type="ChEBI" id="CHEBI:15377"/>
        <dbReference type="ChEBI" id="CHEBI:16044"/>
        <dbReference type="ChEBI" id="CHEBI:29950"/>
        <dbReference type="ChEBI" id="CHEBI:44120"/>
        <dbReference type="ChEBI" id="CHEBI:50058"/>
        <dbReference type="EC" id="1.8.4.11"/>
    </reaction>
</comment>
<protein>
    <recommendedName>
        <fullName evidence="4">Peptide methionine sulfoxide reductase MsrA</fullName>
        <shortName evidence="4">Protein-methionine-S-oxide reductase</shortName>
        <ecNumber evidence="4">1.8.4.11</ecNumber>
    </recommendedName>
    <alternativeName>
        <fullName evidence="4">Peptide-methionine (S)-S-oxide reductase</fullName>
        <shortName evidence="4">Peptide Met(O) reductase</shortName>
    </alternativeName>
</protein>